<dbReference type="STRING" id="83449.BON30_18260"/>
<evidence type="ECO:0000313" key="9">
    <source>
        <dbReference type="Proteomes" id="UP000182229"/>
    </source>
</evidence>
<evidence type="ECO:0000256" key="5">
    <source>
        <dbReference type="ARBA" id="ARBA00048200"/>
    </source>
</evidence>
<dbReference type="GO" id="GO:0048270">
    <property type="term" value="F:methionine adenosyltransferase regulator activity"/>
    <property type="evidence" value="ECO:0007669"/>
    <property type="project" value="TreeGrafter"/>
</dbReference>
<comment type="similarity">
    <text evidence="2 6">Belongs to the dTDP-4-dehydrorhamnose reductase family.</text>
</comment>
<comment type="caution">
    <text evidence="8">The sequence shown here is derived from an EMBL/GenBank/DDBJ whole genome shotgun (WGS) entry which is preliminary data.</text>
</comment>
<dbReference type="Proteomes" id="UP000182229">
    <property type="component" value="Unassembled WGS sequence"/>
</dbReference>
<dbReference type="PANTHER" id="PTHR10491:SF4">
    <property type="entry name" value="METHIONINE ADENOSYLTRANSFERASE 2 SUBUNIT BETA"/>
    <property type="match status" value="1"/>
</dbReference>
<keyword evidence="9" id="KW-1185">Reference proteome</keyword>
<dbReference type="EC" id="1.1.1.133" evidence="3 6"/>
<comment type="catalytic activity">
    <reaction evidence="5">
        <text>dTDP-beta-L-rhamnose + NADP(+) = dTDP-4-dehydro-beta-L-rhamnose + NADPH + H(+)</text>
        <dbReference type="Rhea" id="RHEA:21796"/>
        <dbReference type="ChEBI" id="CHEBI:15378"/>
        <dbReference type="ChEBI" id="CHEBI:57510"/>
        <dbReference type="ChEBI" id="CHEBI:57783"/>
        <dbReference type="ChEBI" id="CHEBI:58349"/>
        <dbReference type="ChEBI" id="CHEBI:62830"/>
        <dbReference type="EC" id="1.1.1.133"/>
    </reaction>
</comment>
<comment type="pathway">
    <text evidence="1 6">Carbohydrate biosynthesis; dTDP-L-rhamnose biosynthesis.</text>
</comment>
<evidence type="ECO:0000256" key="4">
    <source>
        <dbReference type="ARBA" id="ARBA00017099"/>
    </source>
</evidence>
<dbReference type="InterPro" id="IPR005913">
    <property type="entry name" value="dTDP_dehydrorham_reduct"/>
</dbReference>
<evidence type="ECO:0000259" key="7">
    <source>
        <dbReference type="Pfam" id="PF04321"/>
    </source>
</evidence>
<sequence length="260" mass="29937">MKALVTGAHGTVGSRLCDFLQRQGVEVVRWERSRVPVDDYWAMEHFVRSVAPDVLFHLAAASSPTQRPDDSWRVNYEWTSELAWICRQVGVRFVFTSSVMVFSDHARGPFTVDSVPDATEGYGNEKRLAEARVFHQYPEARVARLGWQMDFGFSGNQMGAWLETRAREQGRVEASTRWYPACSFLDDTVRALLALAWVEPGLYLLDSNERWTFHEIASALSDWHSGRWRVEPSEHFVFDQRMMDERIRLPSLKARLPALP</sequence>
<protein>
    <recommendedName>
        <fullName evidence="4 6">dTDP-4-dehydrorhamnose reductase</fullName>
        <ecNumber evidence="3 6">1.1.1.133</ecNumber>
    </recommendedName>
</protein>
<dbReference type="EMBL" id="MPIN01000004">
    <property type="protein sequence ID" value="OJH39445.1"/>
    <property type="molecule type" value="Genomic_DNA"/>
</dbReference>
<accession>A0A1L9BB33</accession>
<dbReference type="GO" id="GO:0006556">
    <property type="term" value="P:S-adenosylmethionine biosynthetic process"/>
    <property type="evidence" value="ECO:0007669"/>
    <property type="project" value="TreeGrafter"/>
</dbReference>
<dbReference type="GO" id="GO:0048269">
    <property type="term" value="C:methionine adenosyltransferase complex"/>
    <property type="evidence" value="ECO:0007669"/>
    <property type="project" value="TreeGrafter"/>
</dbReference>
<keyword evidence="6" id="KW-0560">Oxidoreductase</keyword>
<dbReference type="Gene3D" id="3.40.50.720">
    <property type="entry name" value="NAD(P)-binding Rossmann-like Domain"/>
    <property type="match status" value="1"/>
</dbReference>
<dbReference type="InterPro" id="IPR036291">
    <property type="entry name" value="NAD(P)-bd_dom_sf"/>
</dbReference>
<evidence type="ECO:0000256" key="6">
    <source>
        <dbReference type="RuleBase" id="RU364082"/>
    </source>
</evidence>
<reference evidence="9" key="1">
    <citation type="submission" date="2016-11" db="EMBL/GenBank/DDBJ databases">
        <authorList>
            <person name="Shukria A."/>
            <person name="Stevens D.C."/>
        </authorList>
    </citation>
    <scope>NUCLEOTIDE SEQUENCE [LARGE SCALE GENOMIC DNA]</scope>
    <source>
        <strain evidence="9">Cbfe23</strain>
    </source>
</reference>
<dbReference type="Pfam" id="PF04321">
    <property type="entry name" value="RmlD_sub_bind"/>
    <property type="match status" value="1"/>
</dbReference>
<reference evidence="8 9" key="2">
    <citation type="submission" date="2016-12" db="EMBL/GenBank/DDBJ databases">
        <title>Draft Genome Sequence of Cystobacter ferrugineus Strain Cbfe23.</title>
        <authorList>
            <person name="Akbar S."/>
            <person name="Dowd S.E."/>
            <person name="Stevens D.C."/>
        </authorList>
    </citation>
    <scope>NUCLEOTIDE SEQUENCE [LARGE SCALE GENOMIC DNA]</scope>
    <source>
        <strain evidence="8 9">Cbfe23</strain>
    </source>
</reference>
<evidence type="ECO:0000313" key="8">
    <source>
        <dbReference type="EMBL" id="OJH39445.1"/>
    </source>
</evidence>
<proteinExistence type="inferred from homology"/>
<dbReference type="UniPathway" id="UPA00124"/>
<dbReference type="AlphaFoldDB" id="A0A1L9BB33"/>
<dbReference type="GO" id="GO:0008831">
    <property type="term" value="F:dTDP-4-dehydrorhamnose reductase activity"/>
    <property type="evidence" value="ECO:0007669"/>
    <property type="project" value="UniProtKB-EC"/>
</dbReference>
<dbReference type="PANTHER" id="PTHR10491">
    <property type="entry name" value="DTDP-4-DEHYDRORHAMNOSE REDUCTASE"/>
    <property type="match status" value="1"/>
</dbReference>
<gene>
    <name evidence="8" type="ORF">BON30_18260</name>
</gene>
<name>A0A1L9BB33_9BACT</name>
<evidence type="ECO:0000256" key="3">
    <source>
        <dbReference type="ARBA" id="ARBA00012929"/>
    </source>
</evidence>
<evidence type="ECO:0000256" key="1">
    <source>
        <dbReference type="ARBA" id="ARBA00004781"/>
    </source>
</evidence>
<dbReference type="RefSeq" id="WP_071899618.1">
    <property type="nucleotide sequence ID" value="NZ_MPIN01000004.1"/>
</dbReference>
<comment type="function">
    <text evidence="6">Catalyzes the reduction of dTDP-6-deoxy-L-lyxo-4-hexulose to yield dTDP-L-rhamnose.</text>
</comment>
<dbReference type="SUPFAM" id="SSF51735">
    <property type="entry name" value="NAD(P)-binding Rossmann-fold domains"/>
    <property type="match status" value="1"/>
</dbReference>
<dbReference type="GO" id="GO:0019305">
    <property type="term" value="P:dTDP-rhamnose biosynthetic process"/>
    <property type="evidence" value="ECO:0007669"/>
    <property type="project" value="UniProtKB-UniPathway"/>
</dbReference>
<organism evidence="8 9">
    <name type="scientific">Cystobacter ferrugineus</name>
    <dbReference type="NCBI Taxonomy" id="83449"/>
    <lineage>
        <taxon>Bacteria</taxon>
        <taxon>Pseudomonadati</taxon>
        <taxon>Myxococcota</taxon>
        <taxon>Myxococcia</taxon>
        <taxon>Myxococcales</taxon>
        <taxon>Cystobacterineae</taxon>
        <taxon>Archangiaceae</taxon>
        <taxon>Cystobacter</taxon>
    </lineage>
</organism>
<keyword evidence="6" id="KW-0521">NADP</keyword>
<dbReference type="OrthoDB" id="9803892at2"/>
<feature type="domain" description="RmlD-like substrate binding" evidence="7">
    <location>
        <begin position="1"/>
        <end position="219"/>
    </location>
</feature>
<evidence type="ECO:0000256" key="2">
    <source>
        <dbReference type="ARBA" id="ARBA00010944"/>
    </source>
</evidence>
<dbReference type="InterPro" id="IPR029903">
    <property type="entry name" value="RmlD-like-bd"/>
</dbReference>